<proteinExistence type="predicted"/>
<accession>A0AAW1T5I3</accession>
<keyword evidence="1" id="KW-0812">Transmembrane</keyword>
<gene>
    <name evidence="3" type="ORF">WJX84_010795</name>
</gene>
<protein>
    <recommendedName>
        <fullName evidence="2">ABC1 atypical kinase-like domain-containing protein</fullName>
    </recommendedName>
</protein>
<dbReference type="PANTHER" id="PTHR43173">
    <property type="entry name" value="ABC1 FAMILY PROTEIN"/>
    <property type="match status" value="1"/>
</dbReference>
<dbReference type="AlphaFoldDB" id="A0AAW1T5I3"/>
<keyword evidence="4" id="KW-1185">Reference proteome</keyword>
<dbReference type="Proteomes" id="UP001485043">
    <property type="component" value="Unassembled WGS sequence"/>
</dbReference>
<dbReference type="SUPFAM" id="SSF56112">
    <property type="entry name" value="Protein kinase-like (PK-like)"/>
    <property type="match status" value="1"/>
</dbReference>
<name>A0AAW1T5I3_9CHLO</name>
<dbReference type="Pfam" id="PF03109">
    <property type="entry name" value="ABC1"/>
    <property type="match status" value="1"/>
</dbReference>
<feature type="domain" description="ABC1 atypical kinase-like" evidence="2">
    <location>
        <begin position="200"/>
        <end position="339"/>
    </location>
</feature>
<evidence type="ECO:0000256" key="1">
    <source>
        <dbReference type="SAM" id="Phobius"/>
    </source>
</evidence>
<evidence type="ECO:0000313" key="3">
    <source>
        <dbReference type="EMBL" id="KAK9864814.1"/>
    </source>
</evidence>
<sequence>MPVGWIHRAAQKRRGRQSSRLRWWRAAQAAAVVTTAGVLGVLSVNEGDPASIKAGLGSVPRAINTVAWYVRAAASYRACTLMYPEQVGAEYKEALAAVHNRLAPSLLQLCEANGGVYIKAAQLATTVSAVPKQYRGVLEKLQDDVTPCSPAHLDTVFQQELGHPLETLFAEFEQRPQAAASLAQVHRAKLWTGETVAVKAANSKRLRTAIGIHTNVTVPAVIPELSGAKILTMQWMDGCKITDLEGLQRAKLRPRDVGNVLLDAFARMQYVEGWVHGDAHSGNLLVRPAQHQCWWWNLLHGGWLRPEVVVLDHGLYVHLPDWLRLDWCQMWSAFVVNDMITATSIAHRLVGQQGAGLLPVLLKPGGLGSLSKDDRKRLRSEAGLETLGDVGKLLEQLPWELTSVLRITAIVRTQAAALGATLADRLRINAIYALKGMAITREGQLESDKPAYIGDLQSRATRLRIQLYIWAMRAGFWISNSMQASWDGLRYSLGFLSPVLALTRKQPK</sequence>
<dbReference type="InterPro" id="IPR004147">
    <property type="entry name" value="ABC1_dom"/>
</dbReference>
<keyword evidence="1" id="KW-1133">Transmembrane helix</keyword>
<evidence type="ECO:0000259" key="2">
    <source>
        <dbReference type="Pfam" id="PF03109"/>
    </source>
</evidence>
<reference evidence="3 4" key="1">
    <citation type="journal article" date="2024" name="Nat. Commun.">
        <title>Phylogenomics reveals the evolutionary origins of lichenization in chlorophyte algae.</title>
        <authorList>
            <person name="Puginier C."/>
            <person name="Libourel C."/>
            <person name="Otte J."/>
            <person name="Skaloud P."/>
            <person name="Haon M."/>
            <person name="Grisel S."/>
            <person name="Petersen M."/>
            <person name="Berrin J.G."/>
            <person name="Delaux P.M."/>
            <person name="Dal Grande F."/>
            <person name="Keller J."/>
        </authorList>
    </citation>
    <scope>NUCLEOTIDE SEQUENCE [LARGE SCALE GENOMIC DNA]</scope>
    <source>
        <strain evidence="3 4">SAG 2523</strain>
    </source>
</reference>
<dbReference type="InterPro" id="IPR051130">
    <property type="entry name" value="Mito_struct-func_regulator"/>
</dbReference>
<organism evidence="3 4">
    <name type="scientific">Apatococcus fuscideae</name>
    <dbReference type="NCBI Taxonomy" id="2026836"/>
    <lineage>
        <taxon>Eukaryota</taxon>
        <taxon>Viridiplantae</taxon>
        <taxon>Chlorophyta</taxon>
        <taxon>core chlorophytes</taxon>
        <taxon>Trebouxiophyceae</taxon>
        <taxon>Chlorellales</taxon>
        <taxon>Chlorellaceae</taxon>
        <taxon>Apatococcus</taxon>
    </lineage>
</organism>
<dbReference type="InterPro" id="IPR011009">
    <property type="entry name" value="Kinase-like_dom_sf"/>
</dbReference>
<feature type="transmembrane region" description="Helical" evidence="1">
    <location>
        <begin position="21"/>
        <end position="42"/>
    </location>
</feature>
<dbReference type="EMBL" id="JALJOV010000312">
    <property type="protein sequence ID" value="KAK9864814.1"/>
    <property type="molecule type" value="Genomic_DNA"/>
</dbReference>
<keyword evidence="1" id="KW-0472">Membrane</keyword>
<comment type="caution">
    <text evidence="3">The sequence shown here is derived from an EMBL/GenBank/DDBJ whole genome shotgun (WGS) entry which is preliminary data.</text>
</comment>
<evidence type="ECO:0000313" key="4">
    <source>
        <dbReference type="Proteomes" id="UP001485043"/>
    </source>
</evidence>
<dbReference type="PANTHER" id="PTHR43173:SF28">
    <property type="entry name" value="AARF DOMAIN CONTAINING KINASE 5"/>
    <property type="match status" value="1"/>
</dbReference>